<dbReference type="RefSeq" id="WP_379317745.1">
    <property type="nucleotide sequence ID" value="NZ_JBHTLM010000003.1"/>
</dbReference>
<dbReference type="CDD" id="cd04301">
    <property type="entry name" value="NAT_SF"/>
    <property type="match status" value="1"/>
</dbReference>
<dbReference type="PROSITE" id="PS51186">
    <property type="entry name" value="GNAT"/>
    <property type="match status" value="1"/>
</dbReference>
<keyword evidence="2" id="KW-0012">Acyltransferase</keyword>
<evidence type="ECO:0000259" key="1">
    <source>
        <dbReference type="PROSITE" id="PS51186"/>
    </source>
</evidence>
<evidence type="ECO:0000313" key="2">
    <source>
        <dbReference type="EMBL" id="MFD1175916.1"/>
    </source>
</evidence>
<dbReference type="Proteomes" id="UP001597262">
    <property type="component" value="Unassembled WGS sequence"/>
</dbReference>
<feature type="domain" description="N-acetyltransferase" evidence="1">
    <location>
        <begin position="14"/>
        <end position="151"/>
    </location>
</feature>
<dbReference type="GO" id="GO:0016746">
    <property type="term" value="F:acyltransferase activity"/>
    <property type="evidence" value="ECO:0007669"/>
    <property type="project" value="UniProtKB-KW"/>
</dbReference>
<dbReference type="InterPro" id="IPR050276">
    <property type="entry name" value="MshD_Acetyltransferase"/>
</dbReference>
<keyword evidence="3" id="KW-1185">Reference proteome</keyword>
<dbReference type="Gene3D" id="3.40.630.30">
    <property type="match status" value="1"/>
</dbReference>
<keyword evidence="2" id="KW-0808">Transferase</keyword>
<comment type="caution">
    <text evidence="2">The sequence shown here is derived from an EMBL/GenBank/DDBJ whole genome shotgun (WGS) entry which is preliminary data.</text>
</comment>
<reference evidence="3" key="1">
    <citation type="journal article" date="2019" name="Int. J. Syst. Evol. Microbiol.">
        <title>The Global Catalogue of Microorganisms (GCM) 10K type strain sequencing project: providing services to taxonomists for standard genome sequencing and annotation.</title>
        <authorList>
            <consortium name="The Broad Institute Genomics Platform"/>
            <consortium name="The Broad Institute Genome Sequencing Center for Infectious Disease"/>
            <person name="Wu L."/>
            <person name="Ma J."/>
        </authorList>
    </citation>
    <scope>NUCLEOTIDE SEQUENCE [LARGE SCALE GENOMIC DNA]</scope>
    <source>
        <strain evidence="3">CCUG 59189</strain>
    </source>
</reference>
<dbReference type="InterPro" id="IPR016181">
    <property type="entry name" value="Acyl_CoA_acyltransferase"/>
</dbReference>
<evidence type="ECO:0000313" key="3">
    <source>
        <dbReference type="Proteomes" id="UP001597262"/>
    </source>
</evidence>
<dbReference type="PANTHER" id="PTHR43617">
    <property type="entry name" value="L-AMINO ACID N-ACETYLTRANSFERASE"/>
    <property type="match status" value="1"/>
</dbReference>
<dbReference type="PANTHER" id="PTHR43617:SF2">
    <property type="entry name" value="UPF0039 PROTEIN SLL0451"/>
    <property type="match status" value="1"/>
</dbReference>
<organism evidence="2 3">
    <name type="scientific">Paenibacillus puldeungensis</name>
    <dbReference type="NCBI Taxonomy" id="696536"/>
    <lineage>
        <taxon>Bacteria</taxon>
        <taxon>Bacillati</taxon>
        <taxon>Bacillota</taxon>
        <taxon>Bacilli</taxon>
        <taxon>Bacillales</taxon>
        <taxon>Paenibacillaceae</taxon>
        <taxon>Paenibacillus</taxon>
    </lineage>
</organism>
<proteinExistence type="predicted"/>
<protein>
    <submittedName>
        <fullName evidence="2">GNAT family N-acetyltransferase</fullName>
        <ecNumber evidence="2">2.3.1.-</ecNumber>
    </submittedName>
</protein>
<name>A0ABW3RVH4_9BACL</name>
<accession>A0ABW3RVH4</accession>
<gene>
    <name evidence="2" type="ORF">ACFQ3W_06295</name>
</gene>
<dbReference type="SUPFAM" id="SSF55729">
    <property type="entry name" value="Acyl-CoA N-acyltransferases (Nat)"/>
    <property type="match status" value="1"/>
</dbReference>
<sequence length="157" mass="18182">MKVTLKDIDESNWIECILLTTDPDKKYNLNEEFVASNAVSIAQSKVEKGWITKAIYNEDTMVGFAMYGFSEEDGLFEICRIMIDHKFQRKGFGREALRLIIDELSHNKNCTEIYISFDPNNHSAQKLYEEIGFENTGQIMDDEMVYCLKIENGDRTI</sequence>
<dbReference type="Pfam" id="PF00583">
    <property type="entry name" value="Acetyltransf_1"/>
    <property type="match status" value="1"/>
</dbReference>
<dbReference type="EC" id="2.3.1.-" evidence="2"/>
<dbReference type="EMBL" id="JBHTLM010000003">
    <property type="protein sequence ID" value="MFD1175916.1"/>
    <property type="molecule type" value="Genomic_DNA"/>
</dbReference>
<dbReference type="InterPro" id="IPR000182">
    <property type="entry name" value="GNAT_dom"/>
</dbReference>